<accession>A0AAQ3JYK0</accession>
<dbReference type="EMBL" id="CP136891">
    <property type="protein sequence ID" value="WOK98626.1"/>
    <property type="molecule type" value="Genomic_DNA"/>
</dbReference>
<sequence>MVCCQNVADPAEVLNVPVVPLGALLAAAYPLSSRPPYVLTWLNDQISAQDMMHPELFAKLVFNNFYRYVFCLNHVQNQLCNCDVPILTLAGDLDLICPPEAVYEIVKLIPKEMVTYKVFGKANGPHYAHCDLVGGRLAEVSVKREWISEFKGRLEGGNQVEEADYGSKEFLVDSLIQRGGALCGIAAAVGAGRGAAAAVVPGVALLPHSSRRCHVAGRPREAPTLVPASVPAPLASRRRPGKGCGGRWVRRGGEDNLRGGDGGMRLHQDRGRAVIASCRWRAVIASD</sequence>
<dbReference type="InterPro" id="IPR029058">
    <property type="entry name" value="AB_hydrolase_fold"/>
</dbReference>
<feature type="compositionally biased region" description="Basic and acidic residues" evidence="1">
    <location>
        <begin position="251"/>
        <end position="263"/>
    </location>
</feature>
<feature type="region of interest" description="Disordered" evidence="1">
    <location>
        <begin position="232"/>
        <end position="263"/>
    </location>
</feature>
<evidence type="ECO:0000313" key="3">
    <source>
        <dbReference type="Proteomes" id="UP001327560"/>
    </source>
</evidence>
<name>A0AAQ3JYK0_9LILI</name>
<keyword evidence="3" id="KW-1185">Reference proteome</keyword>
<dbReference type="AlphaFoldDB" id="A0AAQ3JYK0"/>
<evidence type="ECO:0000256" key="1">
    <source>
        <dbReference type="SAM" id="MobiDB-lite"/>
    </source>
</evidence>
<evidence type="ECO:0000313" key="2">
    <source>
        <dbReference type="EMBL" id="WOK98626.1"/>
    </source>
</evidence>
<dbReference type="Gene3D" id="3.40.50.1820">
    <property type="entry name" value="alpha/beta hydrolase"/>
    <property type="match status" value="1"/>
</dbReference>
<reference evidence="2 3" key="1">
    <citation type="submission" date="2023-10" db="EMBL/GenBank/DDBJ databases">
        <title>Chromosome-scale genome assembly provides insights into flower coloration mechanisms of Canna indica.</title>
        <authorList>
            <person name="Li C."/>
        </authorList>
    </citation>
    <scope>NUCLEOTIDE SEQUENCE [LARGE SCALE GENOMIC DNA]</scope>
    <source>
        <tissue evidence="2">Flower</tissue>
    </source>
</reference>
<proteinExistence type="predicted"/>
<dbReference type="SUPFAM" id="SSF53474">
    <property type="entry name" value="alpha/beta-Hydrolases"/>
    <property type="match status" value="1"/>
</dbReference>
<protein>
    <submittedName>
        <fullName evidence="2">Uncharacterized protein</fullName>
    </submittedName>
</protein>
<organism evidence="2 3">
    <name type="scientific">Canna indica</name>
    <name type="common">Indian-shot</name>
    <dbReference type="NCBI Taxonomy" id="4628"/>
    <lineage>
        <taxon>Eukaryota</taxon>
        <taxon>Viridiplantae</taxon>
        <taxon>Streptophyta</taxon>
        <taxon>Embryophyta</taxon>
        <taxon>Tracheophyta</taxon>
        <taxon>Spermatophyta</taxon>
        <taxon>Magnoliopsida</taxon>
        <taxon>Liliopsida</taxon>
        <taxon>Zingiberales</taxon>
        <taxon>Cannaceae</taxon>
        <taxon>Canna</taxon>
    </lineage>
</organism>
<dbReference type="Proteomes" id="UP001327560">
    <property type="component" value="Chromosome 2"/>
</dbReference>
<gene>
    <name evidence="2" type="ORF">Cni_G07338</name>
</gene>